<name>A0A811MX73_9POAL</name>
<dbReference type="PANTHER" id="PTHR33021:SF346">
    <property type="entry name" value="OS03G0791300 PROTEIN"/>
    <property type="match status" value="1"/>
</dbReference>
<keyword evidence="1" id="KW-0479">Metal-binding</keyword>
<dbReference type="Pfam" id="PF02298">
    <property type="entry name" value="Cu_bind_like"/>
    <property type="match status" value="1"/>
</dbReference>
<feature type="signal peptide" evidence="3">
    <location>
        <begin position="1"/>
        <end position="29"/>
    </location>
</feature>
<dbReference type="Proteomes" id="UP000604825">
    <property type="component" value="Unassembled WGS sequence"/>
</dbReference>
<dbReference type="AlphaFoldDB" id="A0A811MX73"/>
<dbReference type="OrthoDB" id="687943at2759"/>
<accession>A0A811MX73</accession>
<organism evidence="5 6">
    <name type="scientific">Miscanthus lutarioriparius</name>
    <dbReference type="NCBI Taxonomy" id="422564"/>
    <lineage>
        <taxon>Eukaryota</taxon>
        <taxon>Viridiplantae</taxon>
        <taxon>Streptophyta</taxon>
        <taxon>Embryophyta</taxon>
        <taxon>Tracheophyta</taxon>
        <taxon>Spermatophyta</taxon>
        <taxon>Magnoliopsida</taxon>
        <taxon>Liliopsida</taxon>
        <taxon>Poales</taxon>
        <taxon>Poaceae</taxon>
        <taxon>PACMAD clade</taxon>
        <taxon>Panicoideae</taxon>
        <taxon>Andropogonodae</taxon>
        <taxon>Andropogoneae</taxon>
        <taxon>Saccharinae</taxon>
        <taxon>Miscanthus</taxon>
    </lineage>
</organism>
<evidence type="ECO:0000256" key="3">
    <source>
        <dbReference type="SAM" id="SignalP"/>
    </source>
</evidence>
<keyword evidence="2" id="KW-0325">Glycoprotein</keyword>
<reference evidence="5" key="1">
    <citation type="submission" date="2020-10" db="EMBL/GenBank/DDBJ databases">
        <authorList>
            <person name="Han B."/>
            <person name="Lu T."/>
            <person name="Zhao Q."/>
            <person name="Huang X."/>
            <person name="Zhao Y."/>
        </authorList>
    </citation>
    <scope>NUCLEOTIDE SEQUENCE</scope>
</reference>
<gene>
    <name evidence="5" type="ORF">NCGR_LOCUS10216</name>
</gene>
<dbReference type="InterPro" id="IPR003245">
    <property type="entry name" value="Phytocyanin_dom"/>
</dbReference>
<evidence type="ECO:0000313" key="5">
    <source>
        <dbReference type="EMBL" id="CAD6214931.1"/>
    </source>
</evidence>
<evidence type="ECO:0000256" key="1">
    <source>
        <dbReference type="ARBA" id="ARBA00022723"/>
    </source>
</evidence>
<dbReference type="GO" id="GO:0009055">
    <property type="term" value="F:electron transfer activity"/>
    <property type="evidence" value="ECO:0007669"/>
    <property type="project" value="InterPro"/>
</dbReference>
<evidence type="ECO:0000313" key="6">
    <source>
        <dbReference type="Proteomes" id="UP000604825"/>
    </source>
</evidence>
<feature type="chain" id="PRO_5032551695" description="Phytocyanin domain-containing protein" evidence="3">
    <location>
        <begin position="30"/>
        <end position="130"/>
    </location>
</feature>
<feature type="domain" description="Phytocyanin" evidence="4">
    <location>
        <begin position="30"/>
        <end position="130"/>
    </location>
</feature>
<protein>
    <recommendedName>
        <fullName evidence="4">Phytocyanin domain-containing protein</fullName>
    </recommendedName>
</protein>
<evidence type="ECO:0000259" key="4">
    <source>
        <dbReference type="PROSITE" id="PS51485"/>
    </source>
</evidence>
<dbReference type="PANTHER" id="PTHR33021">
    <property type="entry name" value="BLUE COPPER PROTEIN"/>
    <property type="match status" value="1"/>
</dbReference>
<evidence type="ECO:0000256" key="2">
    <source>
        <dbReference type="ARBA" id="ARBA00023180"/>
    </source>
</evidence>
<dbReference type="FunFam" id="2.60.40.420:FF:000003">
    <property type="entry name" value="Blue copper"/>
    <property type="match status" value="1"/>
</dbReference>
<dbReference type="EMBL" id="CAJGYO010000002">
    <property type="protein sequence ID" value="CAD6214931.1"/>
    <property type="molecule type" value="Genomic_DNA"/>
</dbReference>
<dbReference type="SUPFAM" id="SSF49503">
    <property type="entry name" value="Cupredoxins"/>
    <property type="match status" value="1"/>
</dbReference>
<sequence>MASRKALLIITAAMAVVVVGALLPATASAANYMVGDDSGWDLEVDYDAWARGKNFKVGDTLEFLYSTEEATHNVVMVDAGSYKACTVPSNAPTLTSGDDHVTLGSAGQFFFICGIEGHCQSGMKLAVNVQ</sequence>
<dbReference type="CDD" id="cd04216">
    <property type="entry name" value="Phytocyanin"/>
    <property type="match status" value="1"/>
</dbReference>
<proteinExistence type="predicted"/>
<keyword evidence="6" id="KW-1185">Reference proteome</keyword>
<keyword evidence="3" id="KW-0732">Signal</keyword>
<dbReference type="GO" id="GO:0005886">
    <property type="term" value="C:plasma membrane"/>
    <property type="evidence" value="ECO:0007669"/>
    <property type="project" value="TreeGrafter"/>
</dbReference>
<comment type="caution">
    <text evidence="5">The sequence shown here is derived from an EMBL/GenBank/DDBJ whole genome shotgun (WGS) entry which is preliminary data.</text>
</comment>
<dbReference type="InterPro" id="IPR039391">
    <property type="entry name" value="Phytocyanin-like"/>
</dbReference>
<dbReference type="PROSITE" id="PS51485">
    <property type="entry name" value="PHYTOCYANIN"/>
    <property type="match status" value="1"/>
</dbReference>
<dbReference type="Gene3D" id="2.60.40.420">
    <property type="entry name" value="Cupredoxins - blue copper proteins"/>
    <property type="match status" value="1"/>
</dbReference>
<dbReference type="GO" id="GO:0046872">
    <property type="term" value="F:metal ion binding"/>
    <property type="evidence" value="ECO:0007669"/>
    <property type="project" value="UniProtKB-KW"/>
</dbReference>
<dbReference type="InterPro" id="IPR008972">
    <property type="entry name" value="Cupredoxin"/>
</dbReference>